<comment type="caution">
    <text evidence="1">The sequence shown here is derived from an EMBL/GenBank/DDBJ whole genome shotgun (WGS) entry which is preliminary data.</text>
</comment>
<evidence type="ECO:0000313" key="1">
    <source>
        <dbReference type="EMBL" id="TDD84157.1"/>
    </source>
</evidence>
<evidence type="ECO:0000313" key="2">
    <source>
        <dbReference type="Proteomes" id="UP000295578"/>
    </source>
</evidence>
<gene>
    <name evidence="1" type="ORF">E1293_13365</name>
</gene>
<dbReference type="RefSeq" id="WP_132197508.1">
    <property type="nucleotide sequence ID" value="NZ_SMKY01000047.1"/>
</dbReference>
<name>A0A4V2YW65_9ACTN</name>
<dbReference type="Proteomes" id="UP000295578">
    <property type="component" value="Unassembled WGS sequence"/>
</dbReference>
<dbReference type="EMBL" id="SMKY01000047">
    <property type="protein sequence ID" value="TDD84157.1"/>
    <property type="molecule type" value="Genomic_DNA"/>
</dbReference>
<protein>
    <submittedName>
        <fullName evidence="1">Uncharacterized protein</fullName>
    </submittedName>
</protein>
<proteinExistence type="predicted"/>
<dbReference type="AlphaFoldDB" id="A0A4V2YW65"/>
<organism evidence="1 2">
    <name type="scientific">Actinomadura darangshiensis</name>
    <dbReference type="NCBI Taxonomy" id="705336"/>
    <lineage>
        <taxon>Bacteria</taxon>
        <taxon>Bacillati</taxon>
        <taxon>Actinomycetota</taxon>
        <taxon>Actinomycetes</taxon>
        <taxon>Streptosporangiales</taxon>
        <taxon>Thermomonosporaceae</taxon>
        <taxon>Actinomadura</taxon>
    </lineage>
</organism>
<sequence>MEKMPLAVEKLVRLMVMLPPDQSEPLWKSVAADCGDHHAEIASIRWHVGEAARMWPQGAPRTLAEAVLTAFGDSSETTLRLLSEAILARQGAGPKVGAVWAARACEAAIDVLAHADSLEEVLHQAKGKWSLRP</sequence>
<keyword evidence="2" id="KW-1185">Reference proteome</keyword>
<accession>A0A4V2YW65</accession>
<reference evidence="1 2" key="1">
    <citation type="submission" date="2019-03" db="EMBL/GenBank/DDBJ databases">
        <title>Draft genome sequences of novel Actinobacteria.</title>
        <authorList>
            <person name="Sahin N."/>
            <person name="Ay H."/>
            <person name="Saygin H."/>
        </authorList>
    </citation>
    <scope>NUCLEOTIDE SEQUENCE [LARGE SCALE GENOMIC DNA]</scope>
    <source>
        <strain evidence="1 2">DSM 45941</strain>
    </source>
</reference>